<proteinExistence type="predicted"/>
<organism evidence="1 2">
    <name type="scientific">Photobacterium frigidiphilum</name>
    <dbReference type="NCBI Taxonomy" id="264736"/>
    <lineage>
        <taxon>Bacteria</taxon>
        <taxon>Pseudomonadati</taxon>
        <taxon>Pseudomonadota</taxon>
        <taxon>Gammaproteobacteria</taxon>
        <taxon>Vibrionales</taxon>
        <taxon>Vibrionaceae</taxon>
        <taxon>Photobacterium</taxon>
    </lineage>
</organism>
<protein>
    <submittedName>
        <fullName evidence="1">Uncharacterized protein</fullName>
    </submittedName>
</protein>
<dbReference type="Proteomes" id="UP000240987">
    <property type="component" value="Unassembled WGS sequence"/>
</dbReference>
<reference evidence="1 2" key="1">
    <citation type="submission" date="2018-01" db="EMBL/GenBank/DDBJ databases">
        <title>Whole genome sequencing of Histamine producing bacteria.</title>
        <authorList>
            <person name="Butler K."/>
        </authorList>
    </citation>
    <scope>NUCLEOTIDE SEQUENCE [LARGE SCALE GENOMIC DNA]</scope>
    <source>
        <strain evidence="1 2">JCM 12947</strain>
    </source>
</reference>
<comment type="caution">
    <text evidence="1">The sequence shown here is derived from an EMBL/GenBank/DDBJ whole genome shotgun (WGS) entry which is preliminary data.</text>
</comment>
<keyword evidence="2" id="KW-1185">Reference proteome</keyword>
<gene>
    <name evidence="1" type="ORF">C9J12_21315</name>
</gene>
<evidence type="ECO:0000313" key="2">
    <source>
        <dbReference type="Proteomes" id="UP000240987"/>
    </source>
</evidence>
<evidence type="ECO:0000313" key="1">
    <source>
        <dbReference type="EMBL" id="PSU45781.1"/>
    </source>
</evidence>
<name>A0A2T3JAC7_9GAMM</name>
<dbReference type="EMBL" id="PYMJ01000027">
    <property type="protein sequence ID" value="PSU45781.1"/>
    <property type="molecule type" value="Genomic_DNA"/>
</dbReference>
<accession>A0A2T3JAC7</accession>
<dbReference type="AlphaFoldDB" id="A0A2T3JAC7"/>
<sequence length="105" mass="12398">MFISFEIAVYCNYNQIDITQLFRIIINIEPAMNKLKHQLLSDISSLDLRRHKSSKFDPFKDEILFLRQNDMGYQDIADWLKKEKALSASPSSIHYIVHKWKSNHG</sequence>